<dbReference type="Proteomes" id="UP000663836">
    <property type="component" value="Unassembled WGS sequence"/>
</dbReference>
<comment type="caution">
    <text evidence="2">The sequence shown here is derived from an EMBL/GenBank/DDBJ whole genome shotgun (WGS) entry which is preliminary data.</text>
</comment>
<proteinExistence type="predicted"/>
<dbReference type="InterPro" id="IPR029058">
    <property type="entry name" value="AB_hydrolase_fold"/>
</dbReference>
<dbReference type="AlphaFoldDB" id="A0A819PKT2"/>
<reference evidence="2" key="1">
    <citation type="submission" date="2021-02" db="EMBL/GenBank/DDBJ databases">
        <authorList>
            <person name="Nowell W R."/>
        </authorList>
    </citation>
    <scope>NUCLEOTIDE SEQUENCE</scope>
</reference>
<dbReference type="SUPFAM" id="SSF53474">
    <property type="entry name" value="alpha/beta-Hydrolases"/>
    <property type="match status" value="1"/>
</dbReference>
<keyword evidence="1" id="KW-0472">Membrane</keyword>
<evidence type="ECO:0000313" key="2">
    <source>
        <dbReference type="EMBL" id="CAF4016832.1"/>
    </source>
</evidence>
<sequence>MQKTKGREEQKDQLASSDEAALLKIQGTRASSHVAYDRLNPHFEIEERLSFCEKKYKNHIHRDGHLSLIAGFNEITDHVLILDTIHTRFSHHWLLILFIILIGYSSNIIFIKQILFPAPYPPQYSLTSHKNKLFWISATQGKLAASQIPCMLYSPIHEANFFIIWCHGKGDDIGSIGMAMNALSQRIQAHVMAFEYPSYGLCKGPIDPTEETINNHAERAYLFARDILRWPPNRILVYGHSMGSGPACHLAATKVVGGLILKSPYKSLSNLIQEKIWIFSKLLSSPNWNNLEAMKHIRCPILIIHGQRDSMIPFYHSQTLYNSLNHNEKKRLVSLPNDDHSSIPDSIFYMHVELFVREYFPSTTEPMPQVEIPSALFHPPPMI</sequence>
<gene>
    <name evidence="2" type="ORF">JBS370_LOCUS27165</name>
</gene>
<dbReference type="EMBL" id="CAJOBD010005016">
    <property type="protein sequence ID" value="CAF4016832.1"/>
    <property type="molecule type" value="Genomic_DNA"/>
</dbReference>
<protein>
    <submittedName>
        <fullName evidence="2">Uncharacterized protein</fullName>
    </submittedName>
</protein>
<keyword evidence="1" id="KW-0812">Transmembrane</keyword>
<dbReference type="PANTHER" id="PTHR12277">
    <property type="entry name" value="ALPHA/BETA HYDROLASE DOMAIN-CONTAINING PROTEIN"/>
    <property type="match status" value="1"/>
</dbReference>
<dbReference type="PANTHER" id="PTHR12277:SF81">
    <property type="entry name" value="PROTEIN ABHD13"/>
    <property type="match status" value="1"/>
</dbReference>
<evidence type="ECO:0000256" key="1">
    <source>
        <dbReference type="SAM" id="Phobius"/>
    </source>
</evidence>
<dbReference type="Gene3D" id="3.40.50.1820">
    <property type="entry name" value="alpha/beta hydrolase"/>
    <property type="match status" value="1"/>
</dbReference>
<evidence type="ECO:0000313" key="3">
    <source>
        <dbReference type="Proteomes" id="UP000663836"/>
    </source>
</evidence>
<dbReference type="Gene3D" id="3.90.70.30">
    <property type="entry name" value="Phytochelatin synthase, N-terminal domain"/>
    <property type="match status" value="1"/>
</dbReference>
<dbReference type="InterPro" id="IPR038156">
    <property type="entry name" value="PCS_N_sf"/>
</dbReference>
<organism evidence="2 3">
    <name type="scientific">Rotaria sordida</name>
    <dbReference type="NCBI Taxonomy" id="392033"/>
    <lineage>
        <taxon>Eukaryota</taxon>
        <taxon>Metazoa</taxon>
        <taxon>Spiralia</taxon>
        <taxon>Gnathifera</taxon>
        <taxon>Rotifera</taxon>
        <taxon>Eurotatoria</taxon>
        <taxon>Bdelloidea</taxon>
        <taxon>Philodinida</taxon>
        <taxon>Philodinidae</taxon>
        <taxon>Rotaria</taxon>
    </lineage>
</organism>
<name>A0A819PKT2_9BILA</name>
<accession>A0A819PKT2</accession>
<feature type="transmembrane region" description="Helical" evidence="1">
    <location>
        <begin position="93"/>
        <end position="111"/>
    </location>
</feature>
<keyword evidence="1" id="KW-1133">Transmembrane helix</keyword>